<feature type="transmembrane region" description="Helical" evidence="7">
    <location>
        <begin position="384"/>
        <end position="403"/>
    </location>
</feature>
<dbReference type="EMBL" id="CDMZ01003544">
    <property type="protein sequence ID" value="CEM46752.1"/>
    <property type="molecule type" value="Genomic_DNA"/>
</dbReference>
<dbReference type="GO" id="GO:0016020">
    <property type="term" value="C:membrane"/>
    <property type="evidence" value="ECO:0007669"/>
    <property type="project" value="UniProtKB-SubCell"/>
</dbReference>
<protein>
    <recommendedName>
        <fullName evidence="9">Major facilitator superfamily (MFS) profile domain-containing protein</fullName>
    </recommendedName>
</protein>
<keyword evidence="5 7" id="KW-0472">Membrane</keyword>
<dbReference type="PRINTS" id="PR01035">
    <property type="entry name" value="TCRTETA"/>
</dbReference>
<dbReference type="VEuPathDB" id="CryptoDB:Cvel_30469"/>
<evidence type="ECO:0000256" key="2">
    <source>
        <dbReference type="ARBA" id="ARBA00022448"/>
    </source>
</evidence>
<feature type="region of interest" description="Disordered" evidence="6">
    <location>
        <begin position="506"/>
        <end position="539"/>
    </location>
</feature>
<feature type="compositionally biased region" description="Polar residues" evidence="6">
    <location>
        <begin position="263"/>
        <end position="272"/>
    </location>
</feature>
<reference evidence="8" key="1">
    <citation type="submission" date="2014-11" db="EMBL/GenBank/DDBJ databases">
        <authorList>
            <person name="Otto D Thomas"/>
            <person name="Naeem Raeece"/>
        </authorList>
    </citation>
    <scope>NUCLEOTIDE SEQUENCE</scope>
</reference>
<feature type="region of interest" description="Disordered" evidence="6">
    <location>
        <begin position="256"/>
        <end position="307"/>
    </location>
</feature>
<dbReference type="PANTHER" id="PTHR23504">
    <property type="entry name" value="MAJOR FACILITATOR SUPERFAMILY DOMAIN-CONTAINING PROTEIN 10"/>
    <property type="match status" value="1"/>
</dbReference>
<feature type="compositionally biased region" description="Basic and acidic residues" evidence="6">
    <location>
        <begin position="506"/>
        <end position="529"/>
    </location>
</feature>
<keyword evidence="2" id="KW-0813">Transport</keyword>
<feature type="transmembrane region" description="Helical" evidence="7">
    <location>
        <begin position="473"/>
        <end position="495"/>
    </location>
</feature>
<feature type="region of interest" description="Disordered" evidence="6">
    <location>
        <begin position="673"/>
        <end position="697"/>
    </location>
</feature>
<feature type="transmembrane region" description="Helical" evidence="7">
    <location>
        <begin position="73"/>
        <end position="93"/>
    </location>
</feature>
<evidence type="ECO:0000256" key="5">
    <source>
        <dbReference type="ARBA" id="ARBA00023136"/>
    </source>
</evidence>
<dbReference type="PhylomeDB" id="A0A0G4HR29"/>
<dbReference type="InterPro" id="IPR001958">
    <property type="entry name" value="Tet-R_TetA/multi-R_MdtG-like"/>
</dbReference>
<dbReference type="SUPFAM" id="SSF103473">
    <property type="entry name" value="MFS general substrate transporter"/>
    <property type="match status" value="1"/>
</dbReference>
<name>A0A0G4HR29_9ALVE</name>
<evidence type="ECO:0000313" key="8">
    <source>
        <dbReference type="EMBL" id="CEM46752.1"/>
    </source>
</evidence>
<feature type="transmembrane region" description="Helical" evidence="7">
    <location>
        <begin position="346"/>
        <end position="372"/>
    </location>
</feature>
<feature type="region of interest" description="Disordered" evidence="6">
    <location>
        <begin position="572"/>
        <end position="593"/>
    </location>
</feature>
<sequence length="697" mass="74099">MRKECRISLYLALVAYFVDVVHISLSWPILPYLVKKWHADAFWNGVPPAGYALAQVLSNIMFSRLADWKGTRLALLVAFVGTAIGNVACGLSWNMPTMTAARAFTGLFAGVPPVVLGYIAKVSSKEENPKYMGWAGALFAAGYLTGPALSGALGSLDLLAPYWFATGLAALTFFALLLFFRDFGHNVCDDGSGAASGVAGVIADAHEKDMECGNCVREEEEEEEEEEEDCGLEWDCVVPPRQSVTVHPVTFGPRADSAVSCPTKATSQTARHSASAPPFASEVHSSSDTQKGAVGKETTLEKQPQSPRAIEKPRWAYILLIAFAMFFHGGSLASPSVITGPHLQDAFGITVLQLGIINAGLALGGIIVQFVVFRPLQGRIGLDVTGLLGETFGVFCLLLVLAWKKSLVAFIIFRVGYTLGNSVVIPTVPATLALFKTKEKTTLIVGLGQSAQAAARVIFPLAFGFLYDVDNMIPWWFGGLLGGLGSVVWVVLVGLGEVRRRQRSKDSASEACLRRTDSSPPSKELHSDESGGEDGEAGNVHRREVGSLSVSAVAASEGRSVSASEVRDVELGVRRVDPHHESSECPGAEGDCSMEDQVRASDSAEECRQAEAEGPVSVNGPNASSLSRGACLRRQTDPLLSTRGAKWSPPGGSGFVEGSQCFARYDDPSQCVGASVSFGGDKQSGPGNAEQDCRMAL</sequence>
<feature type="transmembrane region" description="Helical" evidence="7">
    <location>
        <begin position="7"/>
        <end position="29"/>
    </location>
</feature>
<organism evidence="8">
    <name type="scientific">Chromera velia CCMP2878</name>
    <dbReference type="NCBI Taxonomy" id="1169474"/>
    <lineage>
        <taxon>Eukaryota</taxon>
        <taxon>Sar</taxon>
        <taxon>Alveolata</taxon>
        <taxon>Colpodellida</taxon>
        <taxon>Chromeraceae</taxon>
        <taxon>Chromera</taxon>
    </lineage>
</organism>
<feature type="transmembrane region" description="Helical" evidence="7">
    <location>
        <begin position="99"/>
        <end position="119"/>
    </location>
</feature>
<proteinExistence type="predicted"/>
<dbReference type="InterPro" id="IPR036259">
    <property type="entry name" value="MFS_trans_sf"/>
</dbReference>
<feature type="compositionally biased region" description="Basic and acidic residues" evidence="6">
    <location>
        <begin position="572"/>
        <end position="583"/>
    </location>
</feature>
<dbReference type="Gene3D" id="1.20.1250.20">
    <property type="entry name" value="MFS general substrate transporter like domains"/>
    <property type="match status" value="2"/>
</dbReference>
<accession>A0A0G4HR29</accession>
<dbReference type="GO" id="GO:0022857">
    <property type="term" value="F:transmembrane transporter activity"/>
    <property type="evidence" value="ECO:0007669"/>
    <property type="project" value="InterPro"/>
</dbReference>
<dbReference type="AlphaFoldDB" id="A0A0G4HR29"/>
<feature type="region of interest" description="Disordered" evidence="6">
    <location>
        <begin position="610"/>
        <end position="630"/>
    </location>
</feature>
<evidence type="ECO:0000256" key="3">
    <source>
        <dbReference type="ARBA" id="ARBA00022692"/>
    </source>
</evidence>
<evidence type="ECO:0000256" key="7">
    <source>
        <dbReference type="SAM" id="Phobius"/>
    </source>
</evidence>
<gene>
    <name evidence="8" type="ORF">Cvel_30469</name>
</gene>
<feature type="transmembrane region" description="Helical" evidence="7">
    <location>
        <begin position="162"/>
        <end position="180"/>
    </location>
</feature>
<dbReference type="Pfam" id="PF07690">
    <property type="entry name" value="MFS_1"/>
    <property type="match status" value="2"/>
</dbReference>
<feature type="transmembrane region" description="Helical" evidence="7">
    <location>
        <begin position="131"/>
        <end position="150"/>
    </location>
</feature>
<dbReference type="InterPro" id="IPR011701">
    <property type="entry name" value="MFS"/>
</dbReference>
<evidence type="ECO:0000256" key="6">
    <source>
        <dbReference type="SAM" id="MobiDB-lite"/>
    </source>
</evidence>
<evidence type="ECO:0000256" key="4">
    <source>
        <dbReference type="ARBA" id="ARBA00022989"/>
    </source>
</evidence>
<evidence type="ECO:0008006" key="9">
    <source>
        <dbReference type="Google" id="ProtNLM"/>
    </source>
</evidence>
<feature type="transmembrane region" description="Helical" evidence="7">
    <location>
        <begin position="442"/>
        <end position="467"/>
    </location>
</feature>
<feature type="transmembrane region" description="Helical" evidence="7">
    <location>
        <begin position="409"/>
        <end position="435"/>
    </location>
</feature>
<dbReference type="PANTHER" id="PTHR23504:SF15">
    <property type="entry name" value="MAJOR FACILITATOR SUPERFAMILY (MFS) PROFILE DOMAIN-CONTAINING PROTEIN"/>
    <property type="match status" value="1"/>
</dbReference>
<keyword evidence="4 7" id="KW-1133">Transmembrane helix</keyword>
<keyword evidence="3 7" id="KW-0812">Transmembrane</keyword>
<evidence type="ECO:0000256" key="1">
    <source>
        <dbReference type="ARBA" id="ARBA00004141"/>
    </source>
</evidence>
<feature type="transmembrane region" description="Helical" evidence="7">
    <location>
        <begin position="49"/>
        <end position="66"/>
    </location>
</feature>
<feature type="transmembrane region" description="Helical" evidence="7">
    <location>
        <begin position="315"/>
        <end position="334"/>
    </location>
</feature>
<comment type="subcellular location">
    <subcellularLocation>
        <location evidence="1">Membrane</location>
        <topology evidence="1">Multi-pass membrane protein</topology>
    </subcellularLocation>
</comment>